<organism evidence="4 5">
    <name type="scientific">Cryptolaemus montrouzieri</name>
    <dbReference type="NCBI Taxonomy" id="559131"/>
    <lineage>
        <taxon>Eukaryota</taxon>
        <taxon>Metazoa</taxon>
        <taxon>Ecdysozoa</taxon>
        <taxon>Arthropoda</taxon>
        <taxon>Hexapoda</taxon>
        <taxon>Insecta</taxon>
        <taxon>Pterygota</taxon>
        <taxon>Neoptera</taxon>
        <taxon>Endopterygota</taxon>
        <taxon>Coleoptera</taxon>
        <taxon>Polyphaga</taxon>
        <taxon>Cucujiformia</taxon>
        <taxon>Coccinelloidea</taxon>
        <taxon>Coccinellidae</taxon>
        <taxon>Scymninae</taxon>
        <taxon>Scymnini</taxon>
        <taxon>Cryptolaemus</taxon>
    </lineage>
</organism>
<keyword evidence="3" id="KW-1133">Transmembrane helix</keyword>
<evidence type="ECO:0000256" key="2">
    <source>
        <dbReference type="SAM" id="MobiDB-lite"/>
    </source>
</evidence>
<keyword evidence="3" id="KW-0472">Membrane</keyword>
<dbReference type="Proteomes" id="UP001516400">
    <property type="component" value="Unassembled WGS sequence"/>
</dbReference>
<comment type="caution">
    <text evidence="4">The sequence shown here is derived from an EMBL/GenBank/DDBJ whole genome shotgun (WGS) entry which is preliminary data.</text>
</comment>
<dbReference type="EMBL" id="JABFTP020000042">
    <property type="protein sequence ID" value="KAL3271028.1"/>
    <property type="molecule type" value="Genomic_DNA"/>
</dbReference>
<protein>
    <submittedName>
        <fullName evidence="4">Uncharacterized protein</fullName>
    </submittedName>
</protein>
<keyword evidence="1" id="KW-0175">Coiled coil</keyword>
<proteinExistence type="predicted"/>
<reference evidence="4 5" key="1">
    <citation type="journal article" date="2021" name="BMC Biol.">
        <title>Horizontally acquired antibacterial genes associated with adaptive radiation of ladybird beetles.</title>
        <authorList>
            <person name="Li H.S."/>
            <person name="Tang X.F."/>
            <person name="Huang Y.H."/>
            <person name="Xu Z.Y."/>
            <person name="Chen M.L."/>
            <person name="Du X.Y."/>
            <person name="Qiu B.Y."/>
            <person name="Chen P.T."/>
            <person name="Zhang W."/>
            <person name="Slipinski A."/>
            <person name="Escalona H.E."/>
            <person name="Waterhouse R.M."/>
            <person name="Zwick A."/>
            <person name="Pang H."/>
        </authorList>
    </citation>
    <scope>NUCLEOTIDE SEQUENCE [LARGE SCALE GENOMIC DNA]</scope>
    <source>
        <strain evidence="4">SYSU2018</strain>
    </source>
</reference>
<feature type="region of interest" description="Disordered" evidence="2">
    <location>
        <begin position="207"/>
        <end position="238"/>
    </location>
</feature>
<keyword evidence="5" id="KW-1185">Reference proteome</keyword>
<feature type="coiled-coil region" evidence="1">
    <location>
        <begin position="83"/>
        <end position="110"/>
    </location>
</feature>
<evidence type="ECO:0000313" key="5">
    <source>
        <dbReference type="Proteomes" id="UP001516400"/>
    </source>
</evidence>
<evidence type="ECO:0000313" key="4">
    <source>
        <dbReference type="EMBL" id="KAL3271028.1"/>
    </source>
</evidence>
<dbReference type="AlphaFoldDB" id="A0ABD2MX50"/>
<keyword evidence="3" id="KW-0812">Transmembrane</keyword>
<evidence type="ECO:0000256" key="1">
    <source>
        <dbReference type="SAM" id="Coils"/>
    </source>
</evidence>
<evidence type="ECO:0000256" key="3">
    <source>
        <dbReference type="SAM" id="Phobius"/>
    </source>
</evidence>
<feature type="region of interest" description="Disordered" evidence="2">
    <location>
        <begin position="158"/>
        <end position="180"/>
    </location>
</feature>
<name>A0ABD2MX50_9CUCU</name>
<feature type="transmembrane region" description="Helical" evidence="3">
    <location>
        <begin position="248"/>
        <end position="270"/>
    </location>
</feature>
<gene>
    <name evidence="4" type="ORF">HHI36_021528</name>
</gene>
<accession>A0ABD2MX50</accession>
<sequence length="271" mass="31398">MESRLDYRNGGLDFHPPSSMLLENNTNYSHLQKSIDTLRSLGDRLGDRNVDLRLNLHQDLRNYDRTNQLNLDRNLELNLSLNSDRYLQERMQQERNLERLLNERNIHDQRGGMDHSLSMERLSLERSLTQHMDRALTDKNLNLGGTNDRALMERCVPHNPGDNRIPFPNERLQPSDRGRMENNDIRLNQEMGDLKFREYKTHLENLRMEGSRTQGGEGRLDEDRGATPTTPPTPLSVGENFHEEKVFIFNYSVAISLGGVFLETGLFILAN</sequence>